<dbReference type="Gene3D" id="2.60.40.420">
    <property type="entry name" value="Cupredoxins - blue copper proteins"/>
    <property type="match status" value="3"/>
</dbReference>
<feature type="domain" description="Plastocyanin-like" evidence="9">
    <location>
        <begin position="370"/>
        <end position="497"/>
    </location>
</feature>
<evidence type="ECO:0000313" key="12">
    <source>
        <dbReference type="Proteomes" id="UP001273166"/>
    </source>
</evidence>
<keyword evidence="4" id="KW-0560">Oxidoreductase</keyword>
<dbReference type="InterPro" id="IPR045087">
    <property type="entry name" value="Cu-oxidase_fam"/>
</dbReference>
<dbReference type="InterPro" id="IPR001117">
    <property type="entry name" value="Cu-oxidase_2nd"/>
</dbReference>
<dbReference type="InterPro" id="IPR011707">
    <property type="entry name" value="Cu-oxidase-like_N"/>
</dbReference>
<dbReference type="RefSeq" id="XP_062724935.1">
    <property type="nucleotide sequence ID" value="XM_062864654.1"/>
</dbReference>
<feature type="domain" description="Plastocyanin-like" evidence="8">
    <location>
        <begin position="154"/>
        <end position="277"/>
    </location>
</feature>
<proteinExistence type="inferred from homology"/>
<evidence type="ECO:0000256" key="2">
    <source>
        <dbReference type="ARBA" id="ARBA00022723"/>
    </source>
</evidence>
<feature type="transmembrane region" description="Helical" evidence="6">
    <location>
        <begin position="571"/>
        <end position="591"/>
    </location>
</feature>
<feature type="chain" id="PRO_5042489784" evidence="7">
    <location>
        <begin position="21"/>
        <end position="629"/>
    </location>
</feature>
<name>A0AAJ0M544_9PEZI</name>
<evidence type="ECO:0000259" key="8">
    <source>
        <dbReference type="Pfam" id="PF00394"/>
    </source>
</evidence>
<dbReference type="CDD" id="cd13851">
    <property type="entry name" value="CuRO_1_Fet3p"/>
    <property type="match status" value="1"/>
</dbReference>
<dbReference type="InterPro" id="IPR008972">
    <property type="entry name" value="Cupredoxin"/>
</dbReference>
<keyword evidence="6" id="KW-0472">Membrane</keyword>
<dbReference type="InterPro" id="IPR033138">
    <property type="entry name" value="Cu_oxidase_CS"/>
</dbReference>
<dbReference type="GeneID" id="87883483"/>
<dbReference type="InterPro" id="IPR002355">
    <property type="entry name" value="Cu_oxidase_Cu_BS"/>
</dbReference>
<evidence type="ECO:0000256" key="6">
    <source>
        <dbReference type="SAM" id="Phobius"/>
    </source>
</evidence>
<keyword evidence="3 7" id="KW-0732">Signal</keyword>
<organism evidence="11 12">
    <name type="scientific">Chaetomium strumarium</name>
    <dbReference type="NCBI Taxonomy" id="1170767"/>
    <lineage>
        <taxon>Eukaryota</taxon>
        <taxon>Fungi</taxon>
        <taxon>Dikarya</taxon>
        <taxon>Ascomycota</taxon>
        <taxon>Pezizomycotina</taxon>
        <taxon>Sordariomycetes</taxon>
        <taxon>Sordariomycetidae</taxon>
        <taxon>Sordariales</taxon>
        <taxon>Chaetomiaceae</taxon>
        <taxon>Chaetomium</taxon>
    </lineage>
</organism>
<keyword evidence="2" id="KW-0479">Metal-binding</keyword>
<comment type="similarity">
    <text evidence="1">Belongs to the multicopper oxidase family.</text>
</comment>
<dbReference type="EMBL" id="JAUDZG010000002">
    <property type="protein sequence ID" value="KAK3309155.1"/>
    <property type="molecule type" value="Genomic_DNA"/>
</dbReference>
<evidence type="ECO:0000256" key="4">
    <source>
        <dbReference type="ARBA" id="ARBA00023002"/>
    </source>
</evidence>
<dbReference type="CDD" id="cd13877">
    <property type="entry name" value="CuRO_2_Fet3p_like"/>
    <property type="match status" value="1"/>
</dbReference>
<keyword evidence="5" id="KW-0186">Copper</keyword>
<keyword evidence="6" id="KW-1133">Transmembrane helix</keyword>
<protein>
    <submittedName>
        <fullName evidence="11">Multicopper oxidase like protein</fullName>
    </submittedName>
</protein>
<dbReference type="GO" id="GO:0010106">
    <property type="term" value="P:cellular response to iron ion starvation"/>
    <property type="evidence" value="ECO:0007669"/>
    <property type="project" value="TreeGrafter"/>
</dbReference>
<dbReference type="SUPFAM" id="SSF49503">
    <property type="entry name" value="Cupredoxins"/>
    <property type="match status" value="3"/>
</dbReference>
<evidence type="ECO:0000256" key="7">
    <source>
        <dbReference type="SAM" id="SignalP"/>
    </source>
</evidence>
<dbReference type="PROSITE" id="PS00079">
    <property type="entry name" value="MULTICOPPER_OXIDASE1"/>
    <property type="match status" value="2"/>
</dbReference>
<sequence length="629" mass="70752">MLTSRVLSFSCLSLVFYARAATVTYDFNVTWVWANPDGLFGRPVAGINNKWPCPTIEASKGDTIVVNVNNQLGNQTTGLHFHGVRQIGTPMMDGPSSVNQCPIAPGSSFKYQFTVNVPGTYWWHSHNMGQYPDGLRGPLIVHDPDDPYKSDYDEEHILTFSDWYHNDSTTAVQDMLVPTNTVFKPPIPDSLIVNEGQGLHLNFTSGKKYRIRMINYAAFGSAMIHFNSHTMNIISADAINVKKQDAYHLRLAPAQRYDVLIAAADGDNANYPFLVSLDLNRDWTNSSSTLNWSHNYTGYLVMDPSQPLDLLDVVDKWDPIDEFRSLHPYDGAPALGPYDKLILLDFKFCLDQNGYPRSCFNNVTYINQLVPTLYSAATTGDQNTNPVVYGQVNPFIVNYNETVQLVMNNFDNANHPFHLHGHHFQVLDRPPSGTGAWSGRDTNYTNTPTLRDTVTVMPNSYTVLRFKADNPGVWLFHCHIEWHVEMGLTATIIEAPDRLRNMTFPQDHIDTCKKLGIPYQGNAVGNTQTVTDTSGYATVAPTTYTGLVFSLVLLLLLLHHHCLHRLGRPHLLFRPSCYFIPLVLSYCYPLLGGSHKLTLFATSADYTPVPRQNRDFIGPRRGRRVVRGF</sequence>
<evidence type="ECO:0000256" key="5">
    <source>
        <dbReference type="ARBA" id="ARBA00023008"/>
    </source>
</evidence>
<gene>
    <name evidence="11" type="ORF">B0T15DRAFT_392729</name>
</gene>
<dbReference type="GO" id="GO:0004322">
    <property type="term" value="F:ferroxidase activity"/>
    <property type="evidence" value="ECO:0007669"/>
    <property type="project" value="TreeGrafter"/>
</dbReference>
<keyword evidence="12" id="KW-1185">Reference proteome</keyword>
<dbReference type="PANTHER" id="PTHR11709">
    <property type="entry name" value="MULTI-COPPER OXIDASE"/>
    <property type="match status" value="1"/>
</dbReference>
<feature type="transmembrane region" description="Helical" evidence="6">
    <location>
        <begin position="536"/>
        <end position="559"/>
    </location>
</feature>
<feature type="signal peptide" evidence="7">
    <location>
        <begin position="1"/>
        <end position="20"/>
    </location>
</feature>
<evidence type="ECO:0000259" key="10">
    <source>
        <dbReference type="Pfam" id="PF07732"/>
    </source>
</evidence>
<dbReference type="Pfam" id="PF07732">
    <property type="entry name" value="Cu-oxidase_3"/>
    <property type="match status" value="1"/>
</dbReference>
<evidence type="ECO:0000313" key="11">
    <source>
        <dbReference type="EMBL" id="KAK3309155.1"/>
    </source>
</evidence>
<dbReference type="InterPro" id="IPR044130">
    <property type="entry name" value="CuRO_2_Fet3-like"/>
</dbReference>
<dbReference type="PANTHER" id="PTHR11709:SF361">
    <property type="entry name" value="IRON TRANSPORT MULTICOPPER OXIDASE FET3"/>
    <property type="match status" value="1"/>
</dbReference>
<dbReference type="GO" id="GO:0033215">
    <property type="term" value="P:reductive iron assimilation"/>
    <property type="evidence" value="ECO:0007669"/>
    <property type="project" value="TreeGrafter"/>
</dbReference>
<dbReference type="Pfam" id="PF07731">
    <property type="entry name" value="Cu-oxidase_2"/>
    <property type="match status" value="1"/>
</dbReference>
<reference evidence="11" key="2">
    <citation type="submission" date="2023-06" db="EMBL/GenBank/DDBJ databases">
        <authorList>
            <consortium name="Lawrence Berkeley National Laboratory"/>
            <person name="Mondo S.J."/>
            <person name="Hensen N."/>
            <person name="Bonometti L."/>
            <person name="Westerberg I."/>
            <person name="Brannstrom I.O."/>
            <person name="Guillou S."/>
            <person name="Cros-Aarteil S."/>
            <person name="Calhoun S."/>
            <person name="Haridas S."/>
            <person name="Kuo A."/>
            <person name="Pangilinan J."/>
            <person name="Riley R."/>
            <person name="Labutti K."/>
            <person name="Andreopoulos B."/>
            <person name="Lipzen A."/>
            <person name="Chen C."/>
            <person name="Yanf M."/>
            <person name="Daum C."/>
            <person name="Ng V."/>
            <person name="Clum A."/>
            <person name="Steindorff A."/>
            <person name="Ohm R."/>
            <person name="Martin F."/>
            <person name="Silar P."/>
            <person name="Natvig D."/>
            <person name="Lalanne C."/>
            <person name="Gautier V."/>
            <person name="Ament-Velasquez S.L."/>
            <person name="Kruys A."/>
            <person name="Hutchinson M.I."/>
            <person name="Powell A.J."/>
            <person name="Barry K."/>
            <person name="Miller A.N."/>
            <person name="Grigoriev I.V."/>
            <person name="Debuchy R."/>
            <person name="Gladieux P."/>
            <person name="Thoren M.H."/>
            <person name="Johannesson H."/>
        </authorList>
    </citation>
    <scope>NUCLEOTIDE SEQUENCE</scope>
    <source>
        <strain evidence="11">CBS 333.67</strain>
    </source>
</reference>
<comment type="caution">
    <text evidence="11">The sequence shown here is derived from an EMBL/GenBank/DDBJ whole genome shotgun (WGS) entry which is preliminary data.</text>
</comment>
<dbReference type="GO" id="GO:0005507">
    <property type="term" value="F:copper ion binding"/>
    <property type="evidence" value="ECO:0007669"/>
    <property type="project" value="InterPro"/>
</dbReference>
<dbReference type="Proteomes" id="UP001273166">
    <property type="component" value="Unassembled WGS sequence"/>
</dbReference>
<dbReference type="PROSITE" id="PS00080">
    <property type="entry name" value="MULTICOPPER_OXIDASE2"/>
    <property type="match status" value="1"/>
</dbReference>
<keyword evidence="6" id="KW-0812">Transmembrane</keyword>
<evidence type="ECO:0000256" key="3">
    <source>
        <dbReference type="ARBA" id="ARBA00022729"/>
    </source>
</evidence>
<dbReference type="InterPro" id="IPR011706">
    <property type="entry name" value="Cu-oxidase_C"/>
</dbReference>
<evidence type="ECO:0000259" key="9">
    <source>
        <dbReference type="Pfam" id="PF07731"/>
    </source>
</evidence>
<feature type="domain" description="Plastocyanin-like" evidence="10">
    <location>
        <begin position="29"/>
        <end position="145"/>
    </location>
</feature>
<dbReference type="GO" id="GO:0033573">
    <property type="term" value="C:high-affinity iron permease complex"/>
    <property type="evidence" value="ECO:0007669"/>
    <property type="project" value="TreeGrafter"/>
</dbReference>
<dbReference type="AlphaFoldDB" id="A0AAJ0M544"/>
<dbReference type="Pfam" id="PF00394">
    <property type="entry name" value="Cu-oxidase"/>
    <property type="match status" value="1"/>
</dbReference>
<evidence type="ECO:0000256" key="1">
    <source>
        <dbReference type="ARBA" id="ARBA00010609"/>
    </source>
</evidence>
<reference evidence="11" key="1">
    <citation type="journal article" date="2023" name="Mol. Phylogenet. Evol.">
        <title>Genome-scale phylogeny and comparative genomics of the fungal order Sordariales.</title>
        <authorList>
            <person name="Hensen N."/>
            <person name="Bonometti L."/>
            <person name="Westerberg I."/>
            <person name="Brannstrom I.O."/>
            <person name="Guillou S."/>
            <person name="Cros-Aarteil S."/>
            <person name="Calhoun S."/>
            <person name="Haridas S."/>
            <person name="Kuo A."/>
            <person name="Mondo S."/>
            <person name="Pangilinan J."/>
            <person name="Riley R."/>
            <person name="LaButti K."/>
            <person name="Andreopoulos B."/>
            <person name="Lipzen A."/>
            <person name="Chen C."/>
            <person name="Yan M."/>
            <person name="Daum C."/>
            <person name="Ng V."/>
            <person name="Clum A."/>
            <person name="Steindorff A."/>
            <person name="Ohm R.A."/>
            <person name="Martin F."/>
            <person name="Silar P."/>
            <person name="Natvig D.O."/>
            <person name="Lalanne C."/>
            <person name="Gautier V."/>
            <person name="Ament-Velasquez S.L."/>
            <person name="Kruys A."/>
            <person name="Hutchinson M.I."/>
            <person name="Powell A.J."/>
            <person name="Barry K."/>
            <person name="Miller A.N."/>
            <person name="Grigoriev I.V."/>
            <person name="Debuchy R."/>
            <person name="Gladieux P."/>
            <person name="Hiltunen Thoren M."/>
            <person name="Johannesson H."/>
        </authorList>
    </citation>
    <scope>NUCLEOTIDE SEQUENCE</scope>
    <source>
        <strain evidence="11">CBS 333.67</strain>
    </source>
</reference>
<accession>A0AAJ0M544</accession>